<keyword evidence="1" id="KW-0175">Coiled coil</keyword>
<dbReference type="SMART" id="SM00271">
    <property type="entry name" value="DnaJ"/>
    <property type="match status" value="1"/>
</dbReference>
<dbReference type="InterPro" id="IPR001623">
    <property type="entry name" value="DnaJ_domain"/>
</dbReference>
<evidence type="ECO:0000313" key="5">
    <source>
        <dbReference type="Proteomes" id="UP001164746"/>
    </source>
</evidence>
<feature type="coiled-coil region" evidence="1">
    <location>
        <begin position="35"/>
        <end position="69"/>
    </location>
</feature>
<dbReference type="InterPro" id="IPR036869">
    <property type="entry name" value="J_dom_sf"/>
</dbReference>
<dbReference type="InterPro" id="IPR008983">
    <property type="entry name" value="Tumour_necrosis_fac-like_dom"/>
</dbReference>
<dbReference type="PANTHER" id="PTHR47979">
    <property type="entry name" value="DRAB11-RELATED"/>
    <property type="match status" value="1"/>
</dbReference>
<dbReference type="EMBL" id="CP111021">
    <property type="protein sequence ID" value="WAR16121.1"/>
    <property type="molecule type" value="Genomic_DNA"/>
</dbReference>
<dbReference type="SUPFAM" id="SSF49842">
    <property type="entry name" value="TNF-like"/>
    <property type="match status" value="1"/>
</dbReference>
<protein>
    <submittedName>
        <fullName evidence="4">DJC27-like protein</fullName>
    </submittedName>
</protein>
<sequence length="402" mass="45038">MARFKCLVSGSSQKTIEDEFDKKMQQLESRFTARVAALEMSEGRLRARLLELEQEVTQLKAEREDNIRSNADSADIIRRGLEKRIQSSEVAFHAYQSSATCTRDQQVVIYNTAPVNIGKGFTVSDGIFDAPVTGLYMFSWTVFAEDGYWLESELVVNGHRQGYIAADSSNTDIVPATGVVIAHVNAGEHVFVRRTAGGELHHQKVRNEFYKDTQGAILVYDVADRASFESLDHWLLEMQNEIGNQADHDNVVICVCANKTDKKRQVDETEGRLWADSRGFQYFETSALNGDGVNEMFQMSQFHSQALFEGVVTAIENGGKRVPIVTQLGYTREQIDAIQRLKNAKSDFDRLGLREGASKDEVNKAYKRLAVLLHPDKNVAPGSEEAFKILLASRTALLKRCS</sequence>
<organism evidence="4 5">
    <name type="scientific">Mya arenaria</name>
    <name type="common">Soft-shell clam</name>
    <dbReference type="NCBI Taxonomy" id="6604"/>
    <lineage>
        <taxon>Eukaryota</taxon>
        <taxon>Metazoa</taxon>
        <taxon>Spiralia</taxon>
        <taxon>Lophotrochozoa</taxon>
        <taxon>Mollusca</taxon>
        <taxon>Bivalvia</taxon>
        <taxon>Autobranchia</taxon>
        <taxon>Heteroconchia</taxon>
        <taxon>Euheterodonta</taxon>
        <taxon>Imparidentia</taxon>
        <taxon>Neoheterodontei</taxon>
        <taxon>Myida</taxon>
        <taxon>Myoidea</taxon>
        <taxon>Myidae</taxon>
        <taxon>Mya</taxon>
    </lineage>
</organism>
<feature type="domain" description="C1q" evidence="3">
    <location>
        <begin position="85"/>
        <end position="225"/>
    </location>
</feature>
<dbReference type="SMART" id="SM00110">
    <property type="entry name" value="C1Q"/>
    <property type="match status" value="1"/>
</dbReference>
<accession>A0ABY7F9Y0</accession>
<feature type="domain" description="J" evidence="2">
    <location>
        <begin position="346"/>
        <end position="402"/>
    </location>
</feature>
<dbReference type="PRINTS" id="PR00625">
    <property type="entry name" value="JDOMAIN"/>
</dbReference>
<dbReference type="InterPro" id="IPR001806">
    <property type="entry name" value="Small_GTPase"/>
</dbReference>
<dbReference type="SMART" id="SM00175">
    <property type="entry name" value="RAB"/>
    <property type="match status" value="1"/>
</dbReference>
<proteinExistence type="predicted"/>
<dbReference type="SUPFAM" id="SSF52540">
    <property type="entry name" value="P-loop containing nucleoside triphosphate hydrolases"/>
    <property type="match status" value="1"/>
</dbReference>
<dbReference type="PROSITE" id="PS50076">
    <property type="entry name" value="DNAJ_2"/>
    <property type="match status" value="1"/>
</dbReference>
<evidence type="ECO:0000259" key="3">
    <source>
        <dbReference type="PROSITE" id="PS50871"/>
    </source>
</evidence>
<dbReference type="Proteomes" id="UP001164746">
    <property type="component" value="Chromosome 10"/>
</dbReference>
<dbReference type="Pfam" id="PF00071">
    <property type="entry name" value="Ras"/>
    <property type="match status" value="1"/>
</dbReference>
<dbReference type="PROSITE" id="PS51421">
    <property type="entry name" value="RAS"/>
    <property type="match status" value="1"/>
</dbReference>
<dbReference type="PROSITE" id="PS50871">
    <property type="entry name" value="C1Q"/>
    <property type="match status" value="1"/>
</dbReference>
<dbReference type="SUPFAM" id="SSF46565">
    <property type="entry name" value="Chaperone J-domain"/>
    <property type="match status" value="1"/>
</dbReference>
<dbReference type="InterPro" id="IPR001073">
    <property type="entry name" value="C1q_dom"/>
</dbReference>
<dbReference type="InterPro" id="IPR027417">
    <property type="entry name" value="P-loop_NTPase"/>
</dbReference>
<dbReference type="Gene3D" id="3.40.50.300">
    <property type="entry name" value="P-loop containing nucleotide triphosphate hydrolases"/>
    <property type="match status" value="1"/>
</dbReference>
<dbReference type="PROSITE" id="PS51419">
    <property type="entry name" value="RAB"/>
    <property type="match status" value="1"/>
</dbReference>
<evidence type="ECO:0000259" key="2">
    <source>
        <dbReference type="PROSITE" id="PS50076"/>
    </source>
</evidence>
<dbReference type="Gene3D" id="1.10.287.110">
    <property type="entry name" value="DnaJ domain"/>
    <property type="match status" value="1"/>
</dbReference>
<dbReference type="SMART" id="SM00173">
    <property type="entry name" value="RAS"/>
    <property type="match status" value="1"/>
</dbReference>
<name>A0ABY7F9Y0_MYAAR</name>
<dbReference type="InterPro" id="IPR050209">
    <property type="entry name" value="Rab_GTPases_membrane_traffic"/>
</dbReference>
<dbReference type="CDD" id="cd06257">
    <property type="entry name" value="DnaJ"/>
    <property type="match status" value="1"/>
</dbReference>
<keyword evidence="5" id="KW-1185">Reference proteome</keyword>
<gene>
    <name evidence="4" type="ORF">MAR_030715</name>
</gene>
<reference evidence="4" key="1">
    <citation type="submission" date="2022-11" db="EMBL/GenBank/DDBJ databases">
        <title>Centuries of genome instability and evolution in soft-shell clam transmissible cancer (bioRxiv).</title>
        <authorList>
            <person name="Hart S.F.M."/>
            <person name="Yonemitsu M.A."/>
            <person name="Giersch R.M."/>
            <person name="Beal B.F."/>
            <person name="Arriagada G."/>
            <person name="Davis B.W."/>
            <person name="Ostrander E.A."/>
            <person name="Goff S.P."/>
            <person name="Metzger M.J."/>
        </authorList>
    </citation>
    <scope>NUCLEOTIDE SEQUENCE</scope>
    <source>
        <strain evidence="4">MELC-2E11</strain>
        <tissue evidence="4">Siphon/mantle</tissue>
    </source>
</reference>
<evidence type="ECO:0000256" key="1">
    <source>
        <dbReference type="SAM" id="Coils"/>
    </source>
</evidence>
<evidence type="ECO:0000313" key="4">
    <source>
        <dbReference type="EMBL" id="WAR16121.1"/>
    </source>
</evidence>
<dbReference type="Pfam" id="PF00226">
    <property type="entry name" value="DnaJ"/>
    <property type="match status" value="1"/>
</dbReference>
<dbReference type="Gene3D" id="2.60.120.40">
    <property type="match status" value="1"/>
</dbReference>